<name>A0A928YUU6_9GAMM</name>
<sequence>MTNRLPYIRRIAGVVLAGVLCSAISVSAQQKSSATTNNNIFVIEKPDYELSPHTGMTREHWKDAALYLLEGAFSHIQSIDDSMVFPRFPGEVRPADKPASVTEKLEGLSRTLFAASVLMRENPDLTINNIKVADYYRHHLVKLTQADSNTFIPHRKKDAGTHQNLVEFGAVAISLFVAPEILWQPLSKEERDALAAVMLSWGDGPTVPSNWKFFNIYILSFFKQQGYPVNETLLVEYLNLSLDHYRGEGWYNDNPAYDYYSMWAFQMYGVMWADFFGNEHYPKIAEKLVANFREINDNYPYLFARDGEMIMWGRSIAYRFASITPFPLMALVDKNPVDYGWMRRISSGNLLQFLQHPEFLQDRVPTLGFYGSFAPAVQQYSVRGSSYWSLKAFLALLVPADHAFWTVKESEGAWETSLAENTVHNKFQPGSEILITNYPNIGASEVRAWCHVKVIDNWEAFRGSENYNRLSYNSAFPWQADGSNGEVAMNYLVKNKQGVWEALRLFDFKKFDNGIYYRSAVLETDEQVAFNLADIPLANGILRIDQNISKTETDFRLGHYALPDNGQGIRKSSRKVNNHEVQLIDNGEYQLALVSLSGWDKIETLNTIGLHPASEKSAVINVQHRLKKSAESPVTYATLMLWKKSGETWSDEELMPVKSVNVEAKHIDVAFNDGARKKIRFE</sequence>
<dbReference type="InterPro" id="IPR016624">
    <property type="entry name" value="UCP014753"/>
</dbReference>
<keyword evidence="1" id="KW-0732">Signal</keyword>
<keyword evidence="4" id="KW-1185">Reference proteome</keyword>
<dbReference type="Proteomes" id="UP000652567">
    <property type="component" value="Unassembled WGS sequence"/>
</dbReference>
<reference evidence="3" key="1">
    <citation type="submission" date="2018-07" db="EMBL/GenBank/DDBJ databases">
        <title>Genome assembly of strain Ka43.</title>
        <authorList>
            <person name="Kukolya J."/>
            <person name="Nagy I."/>
            <person name="Horvath B."/>
            <person name="Toth A."/>
        </authorList>
    </citation>
    <scope>NUCLEOTIDE SEQUENCE</scope>
    <source>
        <strain evidence="3">KB43</strain>
    </source>
</reference>
<accession>A0A928YUU6</accession>
<dbReference type="PANTHER" id="PTHR35339">
    <property type="entry name" value="LINALOOL DEHYDRATASE_ISOMERASE DOMAIN-CONTAINING PROTEIN"/>
    <property type="match status" value="1"/>
</dbReference>
<feature type="chain" id="PRO_5037357011" evidence="1">
    <location>
        <begin position="29"/>
        <end position="682"/>
    </location>
</feature>
<dbReference type="AlphaFoldDB" id="A0A928YUU6"/>
<comment type="caution">
    <text evidence="3">The sequence shown here is derived from an EMBL/GenBank/DDBJ whole genome shotgun (WGS) entry which is preliminary data.</text>
</comment>
<evidence type="ECO:0000259" key="2">
    <source>
        <dbReference type="Pfam" id="PF10022"/>
    </source>
</evidence>
<evidence type="ECO:0000256" key="1">
    <source>
        <dbReference type="SAM" id="SignalP"/>
    </source>
</evidence>
<feature type="domain" description="DUF2264" evidence="2">
    <location>
        <begin position="57"/>
        <end position="410"/>
    </location>
</feature>
<feature type="signal peptide" evidence="1">
    <location>
        <begin position="1"/>
        <end position="28"/>
    </location>
</feature>
<proteinExistence type="predicted"/>
<dbReference type="Pfam" id="PF10022">
    <property type="entry name" value="DUF2264"/>
    <property type="match status" value="1"/>
</dbReference>
<evidence type="ECO:0000313" key="4">
    <source>
        <dbReference type="Proteomes" id="UP000652567"/>
    </source>
</evidence>
<protein>
    <submittedName>
        <fullName evidence="3">DUF2264 domain-containing protein</fullName>
    </submittedName>
</protein>
<evidence type="ECO:0000313" key="3">
    <source>
        <dbReference type="EMBL" id="MBE8719096.1"/>
    </source>
</evidence>
<dbReference type="PANTHER" id="PTHR35339:SF4">
    <property type="entry name" value="LINALOOL DEHYDRATASE_ISOMERASE DOMAIN-CONTAINING PROTEIN"/>
    <property type="match status" value="1"/>
</dbReference>
<organism evidence="3 4">
    <name type="scientific">Cellvibrio polysaccharolyticus</name>
    <dbReference type="NCBI Taxonomy" id="2082724"/>
    <lineage>
        <taxon>Bacteria</taxon>
        <taxon>Pseudomonadati</taxon>
        <taxon>Pseudomonadota</taxon>
        <taxon>Gammaproteobacteria</taxon>
        <taxon>Cellvibrionales</taxon>
        <taxon>Cellvibrionaceae</taxon>
        <taxon>Cellvibrio</taxon>
    </lineage>
</organism>
<dbReference type="PIRSF" id="PIRSF014753">
    <property type="entry name" value="UCP014753"/>
    <property type="match status" value="1"/>
</dbReference>
<dbReference type="EMBL" id="PRDL01000001">
    <property type="protein sequence ID" value="MBE8719096.1"/>
    <property type="molecule type" value="Genomic_DNA"/>
</dbReference>
<dbReference type="RefSeq" id="WP_193912192.1">
    <property type="nucleotide sequence ID" value="NZ_PRDL01000001.1"/>
</dbReference>
<gene>
    <name evidence="3" type="ORF">C4F51_18110</name>
</gene>
<dbReference type="InterPro" id="IPR049349">
    <property type="entry name" value="DUF2264_N"/>
</dbReference>